<evidence type="ECO:0000313" key="1">
    <source>
        <dbReference type="EMBL" id="QDS37379.1"/>
    </source>
</evidence>
<organism evidence="1 2">
    <name type="scientific">Brevibacillus brevis</name>
    <name type="common">Bacillus brevis</name>
    <dbReference type="NCBI Taxonomy" id="1393"/>
    <lineage>
        <taxon>Bacteria</taxon>
        <taxon>Bacillati</taxon>
        <taxon>Bacillota</taxon>
        <taxon>Bacilli</taxon>
        <taxon>Bacillales</taxon>
        <taxon>Paenibacillaceae</taxon>
        <taxon>Brevibacillus</taxon>
    </lineage>
</organism>
<gene>
    <name evidence="1" type="ORF">FPS98_27305</name>
</gene>
<name>A0A517IES7_BREBE</name>
<evidence type="ECO:0000313" key="2">
    <source>
        <dbReference type="Proteomes" id="UP000317713"/>
    </source>
</evidence>
<dbReference type="EMBL" id="CP042161">
    <property type="protein sequence ID" value="QDS37379.1"/>
    <property type="molecule type" value="Genomic_DNA"/>
</dbReference>
<sequence length="126" mass="13708">MKVDPSGKAILVKPNSMVEPVQERVSVWFSADGIITSMRVVVTIQSNDDTGGPSDYQIIQGEVYKYKRVASISATTEAGVNVTDQIIRLKDGMSKNPNVQVQIHQIEGMGGGNKPAQYLQTKEELG</sequence>
<dbReference type="RefSeq" id="WP_144618808.1">
    <property type="nucleotide sequence ID" value="NZ_CP042161.1"/>
</dbReference>
<accession>A0A517IES7</accession>
<dbReference type="Proteomes" id="UP000317713">
    <property type="component" value="Chromosome"/>
</dbReference>
<proteinExistence type="predicted"/>
<reference evidence="1 2" key="1">
    <citation type="submission" date="2019-07" db="EMBL/GenBank/DDBJ databases">
        <title>Characterization of Brevibacillus brevis HK544, as a potential biocontrol agent.</title>
        <authorList>
            <person name="Kim H."/>
        </authorList>
    </citation>
    <scope>NUCLEOTIDE SEQUENCE [LARGE SCALE GENOMIC DNA]</scope>
    <source>
        <strain evidence="1 2">HK544</strain>
    </source>
</reference>
<protein>
    <submittedName>
        <fullName evidence="1">Uncharacterized protein</fullName>
    </submittedName>
</protein>
<dbReference type="AlphaFoldDB" id="A0A517IES7"/>